<feature type="binding site" evidence="14">
    <location>
        <position position="195"/>
    </location>
    <ligand>
        <name>thiamine diphosphate</name>
        <dbReference type="ChEBI" id="CHEBI:58937"/>
    </ligand>
</feature>
<feature type="binding site" evidence="14">
    <location>
        <position position="166"/>
    </location>
    <ligand>
        <name>thiamine diphosphate</name>
        <dbReference type="ChEBI" id="CHEBI:58937"/>
    </ligand>
</feature>
<keyword evidence="20" id="KW-1185">Reference proteome</keyword>
<evidence type="ECO:0000256" key="11">
    <source>
        <dbReference type="NCBIfam" id="TIGR00232"/>
    </source>
</evidence>
<dbReference type="NCBIfam" id="TIGR00232">
    <property type="entry name" value="tktlase_bact"/>
    <property type="match status" value="1"/>
</dbReference>
<dbReference type="InterPro" id="IPR009014">
    <property type="entry name" value="Transketo_C/PFOR_II"/>
</dbReference>
<dbReference type="InterPro" id="IPR005478">
    <property type="entry name" value="Transketolase_bac-like"/>
</dbReference>
<feature type="binding site" evidence="13">
    <location>
        <position position="470"/>
    </location>
    <ligand>
        <name>substrate</name>
    </ligand>
</feature>
<evidence type="ECO:0000256" key="8">
    <source>
        <dbReference type="ARBA" id="ARBA00022842"/>
    </source>
</evidence>
<comment type="cofactor">
    <cofactor evidence="2">
        <name>Co(2+)</name>
        <dbReference type="ChEBI" id="CHEBI:48828"/>
    </cofactor>
</comment>
<evidence type="ECO:0000256" key="10">
    <source>
        <dbReference type="ARBA" id="ARBA00049473"/>
    </source>
</evidence>
<dbReference type="EMBL" id="JACDUS010000010">
    <property type="protein sequence ID" value="MBA2882556.1"/>
    <property type="molecule type" value="Genomic_DNA"/>
</dbReference>
<dbReference type="Gene3D" id="3.40.50.920">
    <property type="match status" value="1"/>
</dbReference>
<evidence type="ECO:0000256" key="4">
    <source>
        <dbReference type="ARBA" id="ARBA00011738"/>
    </source>
</evidence>
<comment type="similarity">
    <text evidence="3 17">Belongs to the transketolase family.</text>
</comment>
<dbReference type="GO" id="GO:0005829">
    <property type="term" value="C:cytosol"/>
    <property type="evidence" value="ECO:0007669"/>
    <property type="project" value="TreeGrafter"/>
</dbReference>
<evidence type="ECO:0000256" key="6">
    <source>
        <dbReference type="ARBA" id="ARBA00022679"/>
    </source>
</evidence>
<dbReference type="FunFam" id="3.40.50.920:FF:000003">
    <property type="entry name" value="Transketolase"/>
    <property type="match status" value="1"/>
</dbReference>
<feature type="binding site" evidence="15">
    <location>
        <position position="195"/>
    </location>
    <ligand>
        <name>Mg(2+)</name>
        <dbReference type="ChEBI" id="CHEBI:18420"/>
    </ligand>
</feature>
<feature type="site" description="Important for catalytic activity" evidence="16">
    <location>
        <position position="36"/>
    </location>
</feature>
<keyword evidence="8 15" id="KW-0460">Magnesium</keyword>
<dbReference type="CDD" id="cd07033">
    <property type="entry name" value="TPP_PYR_DXS_TK_like"/>
    <property type="match status" value="1"/>
</dbReference>
<evidence type="ECO:0000256" key="5">
    <source>
        <dbReference type="ARBA" id="ARBA00013152"/>
    </source>
</evidence>
<dbReference type="Pfam" id="PF02779">
    <property type="entry name" value="Transket_pyr"/>
    <property type="match status" value="1"/>
</dbReference>
<feature type="binding site" evidence="13">
    <location>
        <position position="393"/>
    </location>
    <ligand>
        <name>substrate</name>
    </ligand>
</feature>
<evidence type="ECO:0000256" key="12">
    <source>
        <dbReference type="PIRSR" id="PIRSR605478-1"/>
    </source>
</evidence>
<keyword evidence="7 15" id="KW-0479">Metal-binding</keyword>
<dbReference type="AlphaFoldDB" id="A0A7W0CB95"/>
<feature type="binding site" evidence="14">
    <location>
        <position position="271"/>
    </location>
    <ligand>
        <name>thiamine diphosphate</name>
        <dbReference type="ChEBI" id="CHEBI:58937"/>
    </ligand>
</feature>
<comment type="cofactor">
    <cofactor evidence="15">
        <name>Mg(2+)</name>
        <dbReference type="ChEBI" id="CHEBI:18420"/>
    </cofactor>
    <text evidence="15">Binds 1 Mg(2+) ion per subunit. Can also utilize other divalent metal cations, such as Ca(2+), Mn(2+) and Co(2+).</text>
</comment>
<evidence type="ECO:0000256" key="15">
    <source>
        <dbReference type="PIRSR" id="PIRSR605478-4"/>
    </source>
</evidence>
<evidence type="ECO:0000256" key="17">
    <source>
        <dbReference type="RuleBase" id="RU004996"/>
    </source>
</evidence>
<feature type="binding site" evidence="15">
    <location>
        <position position="197"/>
    </location>
    <ligand>
        <name>Mg(2+)</name>
        <dbReference type="ChEBI" id="CHEBI:18420"/>
    </ligand>
</feature>
<feature type="active site" description="Proton donor" evidence="12">
    <location>
        <position position="420"/>
    </location>
</feature>
<proteinExistence type="inferred from homology"/>
<comment type="cofactor">
    <cofactor evidence="17">
        <name>Mg(2+)</name>
        <dbReference type="ChEBI" id="CHEBI:18420"/>
    </cofactor>
    <cofactor evidence="17">
        <name>Ca(2+)</name>
        <dbReference type="ChEBI" id="CHEBI:29108"/>
    </cofactor>
    <cofactor evidence="17">
        <name>Mn(2+)</name>
        <dbReference type="ChEBI" id="CHEBI:29035"/>
    </cofactor>
    <cofactor evidence="17">
        <name>Co(2+)</name>
        <dbReference type="ChEBI" id="CHEBI:48828"/>
    </cofactor>
    <text evidence="17">Binds 1 Mg(2+) ion per subunit. Can also utilize other divalent metal cations, such as Ca(2+), Mn(2+) and Co(2+).</text>
</comment>
<evidence type="ECO:0000256" key="1">
    <source>
        <dbReference type="ARBA" id="ARBA00001913"/>
    </source>
</evidence>
<comment type="cofactor">
    <cofactor evidence="1">
        <name>Ca(2+)</name>
        <dbReference type="ChEBI" id="CHEBI:29108"/>
    </cofactor>
</comment>
<keyword evidence="9 14" id="KW-0786">Thiamine pyrophosphate</keyword>
<dbReference type="PANTHER" id="PTHR43522:SF2">
    <property type="entry name" value="TRANSKETOLASE 1-RELATED"/>
    <property type="match status" value="1"/>
</dbReference>
<dbReference type="SMART" id="SM00861">
    <property type="entry name" value="Transket_pyr"/>
    <property type="match status" value="1"/>
</dbReference>
<dbReference type="RefSeq" id="WP_181552188.1">
    <property type="nucleotide sequence ID" value="NZ_JACDUS010000010.1"/>
</dbReference>
<feature type="domain" description="Transketolase-like pyrimidine-binding" evidence="18">
    <location>
        <begin position="363"/>
        <end position="534"/>
    </location>
</feature>
<evidence type="ECO:0000256" key="9">
    <source>
        <dbReference type="ARBA" id="ARBA00023052"/>
    </source>
</evidence>
<comment type="caution">
    <text evidence="19">The sequence shown here is derived from an EMBL/GenBank/DDBJ whole genome shotgun (WGS) entry which is preliminary data.</text>
</comment>
<dbReference type="GO" id="GO:0009052">
    <property type="term" value="P:pentose-phosphate shunt, non-oxidative branch"/>
    <property type="evidence" value="ECO:0007669"/>
    <property type="project" value="UniProtKB-ARBA"/>
</dbReference>
<feature type="binding site" evidence="13">
    <location>
        <position position="478"/>
    </location>
    <ligand>
        <name>substrate</name>
    </ligand>
</feature>
<evidence type="ECO:0000256" key="13">
    <source>
        <dbReference type="PIRSR" id="PIRSR605478-2"/>
    </source>
</evidence>
<organism evidence="19 20">
    <name type="scientific">Desulfosalsimonas propionicica</name>
    <dbReference type="NCBI Taxonomy" id="332175"/>
    <lineage>
        <taxon>Bacteria</taxon>
        <taxon>Pseudomonadati</taxon>
        <taxon>Thermodesulfobacteriota</taxon>
        <taxon>Desulfobacteria</taxon>
        <taxon>Desulfobacterales</taxon>
        <taxon>Desulfosalsimonadaceae</taxon>
        <taxon>Desulfosalsimonas</taxon>
    </lineage>
</organism>
<dbReference type="Pfam" id="PF22613">
    <property type="entry name" value="Transketolase_C_1"/>
    <property type="match status" value="1"/>
</dbReference>
<feature type="site" description="Important for catalytic activity" evidence="16">
    <location>
        <position position="271"/>
    </location>
</feature>
<dbReference type="FunFam" id="3.40.50.970:FF:000003">
    <property type="entry name" value="Transketolase"/>
    <property type="match status" value="1"/>
</dbReference>
<dbReference type="InterPro" id="IPR005475">
    <property type="entry name" value="Transketolase-like_Pyr-bd"/>
</dbReference>
<comment type="function">
    <text evidence="17">Catalyzes the transfer of a two-carbon ketol group from a ketose donor to an aldose acceptor, via a covalent intermediate with the cofactor thiamine pyrophosphate.</text>
</comment>
<evidence type="ECO:0000256" key="14">
    <source>
        <dbReference type="PIRSR" id="PIRSR605478-3"/>
    </source>
</evidence>
<feature type="binding site" evidence="13">
    <location>
        <position position="482"/>
    </location>
    <ligand>
        <name>substrate</name>
    </ligand>
</feature>
<feature type="binding site" evidence="13">
    <location>
        <position position="36"/>
    </location>
    <ligand>
        <name>substrate</name>
    </ligand>
</feature>
<sequence length="674" mass="72625">MKKPDPAGNLEDTELASINTIRALSMDAIENAASGHPGAPLGMAPAAYVLWRHFMAHNPKNSAWPDRDRFVLSAGHASMMLYAVLHLCGYDVSIDDLKKFRQYGSRTPGHPEAGHTPGVEITTGPLGQGIASAVGFAMAESHMAAVFNRPGHEVVDHYTYVMCGDGDLMEGISQEAASLAGHLGLSKLICIYDDNQISIEGSTDITFTEDVSRRFSACGWQVLEVADGNDTEDIRRAVQEARADNNRPSMVVMRTHIAYGSPNKQGSADAHGAPLGEEEVRLTKQFLGCPADSLFCVPDSAIAHMRQCIENGQEAESDWNQRFADYQKAFPELAAEFQRRMAHEPAQGWDADIPVFAPEDGPMATRKASGAVLNAIAGKMPELLGGSADLAPSNKTLINGERDFGKQSYDGRNIRFGVREHAMGAIVNGMWLHGGVRPFGGTFLVFSDYMRPAVRLAALMNVPAVYVFTHDSLAVGEDGPTHQPVEHLAALRAIPRLFVVRPADANETAEAWKMAISAADHPTALILSRQGLPVFDRNRLAPAEGLQNGAYVISDAQGSPDILILASGSEVALAVEAQQILTEKGKQARVVSMPCMERFEQMPADYKNQILPPDVPVRLAVEAGISQGWHKYTGTRGAVISVDDFGASGKGGRVMAEYGFTAGNVVEKALELLD</sequence>
<feature type="binding site" evidence="13">
    <location>
        <position position="271"/>
    </location>
    <ligand>
        <name>substrate</name>
    </ligand>
</feature>
<evidence type="ECO:0000259" key="18">
    <source>
        <dbReference type="SMART" id="SM00861"/>
    </source>
</evidence>
<dbReference type="Pfam" id="PF00456">
    <property type="entry name" value="Transketolase_N"/>
    <property type="match status" value="1"/>
</dbReference>
<feature type="binding site" evidence="14">
    <location>
        <position position="76"/>
    </location>
    <ligand>
        <name>thiamine diphosphate</name>
        <dbReference type="ChEBI" id="CHEBI:58937"/>
    </ligand>
</feature>
<dbReference type="InterPro" id="IPR033247">
    <property type="entry name" value="Transketolase_fam"/>
</dbReference>
<protein>
    <recommendedName>
        <fullName evidence="5 11">Transketolase</fullName>
        <ecNumber evidence="5 11">2.2.1.1</ecNumber>
    </recommendedName>
</protein>
<dbReference type="PANTHER" id="PTHR43522">
    <property type="entry name" value="TRANSKETOLASE"/>
    <property type="match status" value="1"/>
</dbReference>
<dbReference type="FunFam" id="3.40.50.970:FF:000004">
    <property type="entry name" value="Transketolase"/>
    <property type="match status" value="1"/>
</dbReference>
<dbReference type="GO" id="GO:0004802">
    <property type="term" value="F:transketolase activity"/>
    <property type="evidence" value="ECO:0007669"/>
    <property type="project" value="UniProtKB-UniRule"/>
</dbReference>
<dbReference type="PROSITE" id="PS00801">
    <property type="entry name" value="TRANSKETOLASE_1"/>
    <property type="match status" value="1"/>
</dbReference>
<comment type="catalytic activity">
    <reaction evidence="10 17">
        <text>D-sedoheptulose 7-phosphate + D-glyceraldehyde 3-phosphate = aldehydo-D-ribose 5-phosphate + D-xylulose 5-phosphate</text>
        <dbReference type="Rhea" id="RHEA:10508"/>
        <dbReference type="ChEBI" id="CHEBI:57483"/>
        <dbReference type="ChEBI" id="CHEBI:57737"/>
        <dbReference type="ChEBI" id="CHEBI:58273"/>
        <dbReference type="ChEBI" id="CHEBI:59776"/>
        <dbReference type="EC" id="2.2.1.1"/>
    </reaction>
</comment>
<feature type="binding site" evidence="13">
    <location>
        <position position="366"/>
    </location>
    <ligand>
        <name>substrate</name>
    </ligand>
</feature>
<dbReference type="SUPFAM" id="SSF52922">
    <property type="entry name" value="TK C-terminal domain-like"/>
    <property type="match status" value="1"/>
</dbReference>
<dbReference type="EC" id="2.2.1.1" evidence="5 11"/>
<name>A0A7W0CB95_9BACT</name>
<dbReference type="Gene3D" id="3.40.50.970">
    <property type="match status" value="2"/>
</dbReference>
<keyword evidence="6 17" id="KW-0808">Transferase</keyword>
<dbReference type="InterPro" id="IPR020826">
    <property type="entry name" value="Transketolase_BS"/>
</dbReference>
<dbReference type="InterPro" id="IPR005474">
    <property type="entry name" value="Transketolase_N"/>
</dbReference>
<evidence type="ECO:0000256" key="2">
    <source>
        <dbReference type="ARBA" id="ARBA00001941"/>
    </source>
</evidence>
<accession>A0A7W0CB95</accession>
<dbReference type="InterPro" id="IPR029061">
    <property type="entry name" value="THDP-binding"/>
</dbReference>
<dbReference type="InterPro" id="IPR055152">
    <property type="entry name" value="Transketolase-like_C_2"/>
</dbReference>
<comment type="cofactor">
    <cofactor evidence="14">
        <name>thiamine diphosphate</name>
        <dbReference type="ChEBI" id="CHEBI:58937"/>
    </cofactor>
    <text evidence="14">Binds 1 thiamine pyrophosphate per subunit. During the reaction, the substrate forms a covalent intermediate with the cofactor.</text>
</comment>
<evidence type="ECO:0000256" key="7">
    <source>
        <dbReference type="ARBA" id="ARBA00022723"/>
    </source>
</evidence>
<dbReference type="InterPro" id="IPR049557">
    <property type="entry name" value="Transketolase_CS"/>
</dbReference>
<feature type="binding site" evidence="13">
    <location>
        <position position="529"/>
    </location>
    <ligand>
        <name>substrate</name>
    </ligand>
</feature>
<comment type="subunit">
    <text evidence="4 17">Homodimer.</text>
</comment>
<feature type="binding site" evidence="14">
    <location>
        <begin position="124"/>
        <end position="126"/>
    </location>
    <ligand>
        <name>thiamine diphosphate</name>
        <dbReference type="ChEBI" id="CHEBI:58937"/>
    </ligand>
</feature>
<feature type="binding site" evidence="14">
    <location>
        <position position="446"/>
    </location>
    <ligand>
        <name>thiamine diphosphate</name>
        <dbReference type="ChEBI" id="CHEBI:58937"/>
    </ligand>
</feature>
<dbReference type="GO" id="GO:0046872">
    <property type="term" value="F:metal ion binding"/>
    <property type="evidence" value="ECO:0007669"/>
    <property type="project" value="UniProtKB-KW"/>
</dbReference>
<keyword evidence="17" id="KW-0106">Calcium</keyword>
<dbReference type="PROSITE" id="PS00802">
    <property type="entry name" value="TRANSKETOLASE_2"/>
    <property type="match status" value="1"/>
</dbReference>
<evidence type="ECO:0000313" key="20">
    <source>
        <dbReference type="Proteomes" id="UP000525298"/>
    </source>
</evidence>
<gene>
    <name evidence="19" type="ORF">HNR65_002908</name>
</gene>
<evidence type="ECO:0000256" key="16">
    <source>
        <dbReference type="PIRSR" id="PIRSR605478-5"/>
    </source>
</evidence>
<evidence type="ECO:0000256" key="3">
    <source>
        <dbReference type="ARBA" id="ARBA00007131"/>
    </source>
</evidence>
<dbReference type="SUPFAM" id="SSF52518">
    <property type="entry name" value="Thiamin diphosphate-binding fold (THDP-binding)"/>
    <property type="match status" value="2"/>
</dbReference>
<evidence type="ECO:0000313" key="19">
    <source>
        <dbReference type="EMBL" id="MBA2882556.1"/>
    </source>
</evidence>
<dbReference type="CDD" id="cd02012">
    <property type="entry name" value="TPP_TK"/>
    <property type="match status" value="1"/>
</dbReference>
<feature type="binding site" evidence="15">
    <location>
        <position position="165"/>
    </location>
    <ligand>
        <name>Mg(2+)</name>
        <dbReference type="ChEBI" id="CHEBI:18420"/>
    </ligand>
</feature>
<reference evidence="19 20" key="1">
    <citation type="submission" date="2020-07" db="EMBL/GenBank/DDBJ databases">
        <title>Genomic Encyclopedia of Type Strains, Phase IV (KMG-IV): sequencing the most valuable type-strain genomes for metagenomic binning, comparative biology and taxonomic classification.</title>
        <authorList>
            <person name="Goeker M."/>
        </authorList>
    </citation>
    <scope>NUCLEOTIDE SEQUENCE [LARGE SCALE GENOMIC DNA]</scope>
    <source>
        <strain evidence="19 20">DSM 17721</strain>
    </source>
</reference>
<dbReference type="Proteomes" id="UP000525298">
    <property type="component" value="Unassembled WGS sequence"/>
</dbReference>